<sequence>MKKMFSVLSLLLALTLVLAACGGSSEKTSGNKKELTAWAWNINVPVLKKAAEQFEKDNPGFKLKVVEMGREDVYSKLTTGLQAGGKGLPDIVLVEDDRVQGYVNAFPKAFLDISKMGFDKQADKFPEYKKALLEKDGKVYGFPFDGGPTGVFYRTDYFEKAGVKADDIKTWNDFIEAGKKIKEKVGVDFIGLDLNGDDGLLRAMLNQQGSFLFDNDGKVALNTEEAKKALQVQKDLKDAKLVKNTVGWDAWISAMSEGKTAVAPSGAWLAGSITQQAADTKGKWGVMQFPAFEEGGNRAANQGGSNYMILSSTVNKDLSYKFLEYFSTTDNIQLEAMKGGLFPTLNTIYNNEMFTGPDEFFSGQTIWKTFADEVNDIPPANYTENYSLAHDEAIKAQSEVMNGKSMDKALKDAEDRLKNRMNK</sequence>
<dbReference type="PATRIC" id="fig|284581.3.peg.4281"/>
<dbReference type="InterPro" id="IPR006059">
    <property type="entry name" value="SBP"/>
</dbReference>
<reference evidence="3" key="1">
    <citation type="submission" date="2015-08" db="EMBL/GenBank/DDBJ databases">
        <title>Fjat-14210 dsm16467.</title>
        <authorList>
            <person name="Liu B."/>
            <person name="Wang J."/>
            <person name="Zhu Y."/>
            <person name="Liu G."/>
            <person name="Chen Q."/>
            <person name="Chen Z."/>
            <person name="Lan J."/>
            <person name="Che J."/>
            <person name="Ge C."/>
            <person name="Shi H."/>
            <person name="Pan Z."/>
            <person name="Liu X."/>
        </authorList>
    </citation>
    <scope>NUCLEOTIDE SEQUENCE [LARGE SCALE GENOMIC DNA]</scope>
    <source>
        <strain evidence="3">DSM 16467</strain>
    </source>
</reference>
<keyword evidence="3" id="KW-1185">Reference proteome</keyword>
<accession>A0A0M0KRA1</accession>
<dbReference type="SUPFAM" id="SSF53850">
    <property type="entry name" value="Periplasmic binding protein-like II"/>
    <property type="match status" value="1"/>
</dbReference>
<dbReference type="Pfam" id="PF13416">
    <property type="entry name" value="SBP_bac_8"/>
    <property type="match status" value="1"/>
</dbReference>
<keyword evidence="1" id="KW-0732">Signal</keyword>
<name>A0A0M0KRA1_9BACI</name>
<dbReference type="AlphaFoldDB" id="A0A0M0KRA1"/>
<protein>
    <submittedName>
        <fullName evidence="2">Sugar ABC transporter substrate-binding protein</fullName>
    </submittedName>
</protein>
<dbReference type="PROSITE" id="PS51257">
    <property type="entry name" value="PROKAR_LIPOPROTEIN"/>
    <property type="match status" value="1"/>
</dbReference>
<dbReference type="EMBL" id="LILC01000030">
    <property type="protein sequence ID" value="KOO41127.1"/>
    <property type="molecule type" value="Genomic_DNA"/>
</dbReference>
<dbReference type="PANTHER" id="PTHR43649">
    <property type="entry name" value="ARABINOSE-BINDING PROTEIN-RELATED"/>
    <property type="match status" value="1"/>
</dbReference>
<dbReference type="PANTHER" id="PTHR43649:SF32">
    <property type="entry name" value="SUGAR BINDING SECRETED PROTEIN"/>
    <property type="match status" value="1"/>
</dbReference>
<dbReference type="CDD" id="cd13585">
    <property type="entry name" value="PBP2_TMBP_like"/>
    <property type="match status" value="1"/>
</dbReference>
<organism evidence="2 3">
    <name type="scientific">Priestia koreensis</name>
    <dbReference type="NCBI Taxonomy" id="284581"/>
    <lineage>
        <taxon>Bacteria</taxon>
        <taxon>Bacillati</taxon>
        <taxon>Bacillota</taxon>
        <taxon>Bacilli</taxon>
        <taxon>Bacillales</taxon>
        <taxon>Bacillaceae</taxon>
        <taxon>Priestia</taxon>
    </lineage>
</organism>
<evidence type="ECO:0000313" key="3">
    <source>
        <dbReference type="Proteomes" id="UP000037558"/>
    </source>
</evidence>
<proteinExistence type="predicted"/>
<comment type="caution">
    <text evidence="2">The sequence shown here is derived from an EMBL/GenBank/DDBJ whole genome shotgun (WGS) entry which is preliminary data.</text>
</comment>
<evidence type="ECO:0000256" key="1">
    <source>
        <dbReference type="SAM" id="SignalP"/>
    </source>
</evidence>
<feature type="chain" id="PRO_5005602869" evidence="1">
    <location>
        <begin position="20"/>
        <end position="423"/>
    </location>
</feature>
<gene>
    <name evidence="2" type="ORF">AMD01_19475</name>
</gene>
<evidence type="ECO:0000313" key="2">
    <source>
        <dbReference type="EMBL" id="KOO41127.1"/>
    </source>
</evidence>
<feature type="signal peptide" evidence="1">
    <location>
        <begin position="1"/>
        <end position="19"/>
    </location>
</feature>
<dbReference type="Proteomes" id="UP000037558">
    <property type="component" value="Unassembled WGS sequence"/>
</dbReference>
<dbReference type="OrthoDB" id="9768630at2"/>
<dbReference type="STRING" id="284581.AMD01_19475"/>
<dbReference type="InterPro" id="IPR050490">
    <property type="entry name" value="Bact_solute-bd_prot1"/>
</dbReference>
<dbReference type="Gene3D" id="3.40.190.10">
    <property type="entry name" value="Periplasmic binding protein-like II"/>
    <property type="match status" value="1"/>
</dbReference>